<gene>
    <name evidence="1" type="primary">tssG</name>
    <name evidence="1" type="ORF">E4633_13670</name>
</gene>
<reference evidence="1 2" key="1">
    <citation type="submission" date="2019-04" db="EMBL/GenBank/DDBJ databases">
        <title>Geobacter oryzae sp. nov., ferric-reducing bacteria isolated from paddy soil.</title>
        <authorList>
            <person name="Xu Z."/>
            <person name="Masuda Y."/>
            <person name="Itoh H."/>
            <person name="Senoo K."/>
        </authorList>
    </citation>
    <scope>NUCLEOTIDE SEQUENCE [LARGE SCALE GENOMIC DNA]</scope>
    <source>
        <strain evidence="1 2">Red111</strain>
    </source>
</reference>
<dbReference type="PANTHER" id="PTHR35564">
    <property type="match status" value="1"/>
</dbReference>
<proteinExistence type="predicted"/>
<dbReference type="PANTHER" id="PTHR35564:SF4">
    <property type="entry name" value="CYTOPLASMIC PROTEIN"/>
    <property type="match status" value="1"/>
</dbReference>
<organism evidence="1 2">
    <name type="scientific">Geomonas terrae</name>
    <dbReference type="NCBI Taxonomy" id="2562681"/>
    <lineage>
        <taxon>Bacteria</taxon>
        <taxon>Pseudomonadati</taxon>
        <taxon>Thermodesulfobacteriota</taxon>
        <taxon>Desulfuromonadia</taxon>
        <taxon>Geobacterales</taxon>
        <taxon>Geobacteraceae</taxon>
        <taxon>Geomonas</taxon>
    </lineage>
</organism>
<dbReference type="NCBIfam" id="TIGR03347">
    <property type="entry name" value="VI_chp_1"/>
    <property type="match status" value="1"/>
</dbReference>
<dbReference type="AlphaFoldDB" id="A0A4S1CE33"/>
<sequence length="311" mass="33926">MHPGVVGVGEAISPDTERIRFKARKGFTFPAGDVTGVSCGEDGVVQVEVAHMGLIGPSGMLPHWYHELVLAREAAKDHAMGDFYDLFQHRLVSLFYRAWKRNALLPQKKRDHSDVFSSHLFSFLGLGTSGLREHLTASEAALLHFCGEASRQGASAETIARIVTAVFGVKADVEPFVPRVVALEKSDLATLGQANCRLGEDAVCGCEANEIQSTFRLCLGPMGYQDFIELSAPRTLKHLVSLVRFLAGLEYEFEIRLVLKRDDVPGTKLGSTSFGTPSLGFSTWIKAPCLILDADPFVTIHPEELAKLMAA</sequence>
<keyword evidence="2" id="KW-1185">Reference proteome</keyword>
<name>A0A4S1CE33_9BACT</name>
<dbReference type="EMBL" id="SRSC01000003">
    <property type="protein sequence ID" value="TGU71748.1"/>
    <property type="molecule type" value="Genomic_DNA"/>
</dbReference>
<dbReference type="Proteomes" id="UP000306416">
    <property type="component" value="Unassembled WGS sequence"/>
</dbReference>
<accession>A0A4S1CE33</accession>
<comment type="caution">
    <text evidence="1">The sequence shown here is derived from an EMBL/GenBank/DDBJ whole genome shotgun (WGS) entry which is preliminary data.</text>
</comment>
<dbReference type="InterPro" id="IPR010732">
    <property type="entry name" value="T6SS_TssG-like"/>
</dbReference>
<evidence type="ECO:0000313" key="1">
    <source>
        <dbReference type="EMBL" id="TGU71748.1"/>
    </source>
</evidence>
<evidence type="ECO:0000313" key="2">
    <source>
        <dbReference type="Proteomes" id="UP000306416"/>
    </source>
</evidence>
<dbReference type="Pfam" id="PF06996">
    <property type="entry name" value="T6SS_TssG"/>
    <property type="match status" value="1"/>
</dbReference>
<protein>
    <submittedName>
        <fullName evidence="1">Type VI secretion system baseplate subunit TssG</fullName>
    </submittedName>
</protein>